<evidence type="ECO:0000259" key="8">
    <source>
        <dbReference type="PROSITE" id="PS50217"/>
    </source>
</evidence>
<dbReference type="OrthoDB" id="551672at2759"/>
<dbReference type="GO" id="GO:0046982">
    <property type="term" value="F:protein heterodimerization activity"/>
    <property type="evidence" value="ECO:0007669"/>
    <property type="project" value="UniProtKB-ARBA"/>
</dbReference>
<proteinExistence type="predicted"/>
<dbReference type="InterPro" id="IPR045314">
    <property type="entry name" value="bZIP_plant_GBF1"/>
</dbReference>
<protein>
    <recommendedName>
        <fullName evidence="8">BZIP domain-containing protein</fullName>
    </recommendedName>
</protein>
<keyword evidence="7" id="KW-1133">Transmembrane helix</keyword>
<gene>
    <name evidence="9" type="ORF">BAE44_0012530</name>
</gene>
<keyword evidence="5" id="KW-0539">Nucleus</keyword>
<dbReference type="GO" id="GO:0045893">
    <property type="term" value="P:positive regulation of DNA-templated transcription"/>
    <property type="evidence" value="ECO:0007669"/>
    <property type="project" value="TreeGrafter"/>
</dbReference>
<comment type="caution">
    <text evidence="9">The sequence shown here is derived from an EMBL/GenBank/DDBJ whole genome shotgun (WGS) entry which is preliminary data.</text>
</comment>
<dbReference type="FunFam" id="1.20.5.170:FF:000020">
    <property type="entry name" value="BZIP transcription factor"/>
    <property type="match status" value="1"/>
</dbReference>
<dbReference type="PROSITE" id="PS00036">
    <property type="entry name" value="BZIP_BASIC"/>
    <property type="match status" value="1"/>
</dbReference>
<dbReference type="GO" id="GO:0003700">
    <property type="term" value="F:DNA-binding transcription factor activity"/>
    <property type="evidence" value="ECO:0007669"/>
    <property type="project" value="InterPro"/>
</dbReference>
<dbReference type="InterPro" id="IPR004827">
    <property type="entry name" value="bZIP"/>
</dbReference>
<organism evidence="9 10">
    <name type="scientific">Dichanthelium oligosanthes</name>
    <dbReference type="NCBI Taxonomy" id="888268"/>
    <lineage>
        <taxon>Eukaryota</taxon>
        <taxon>Viridiplantae</taxon>
        <taxon>Streptophyta</taxon>
        <taxon>Embryophyta</taxon>
        <taxon>Tracheophyta</taxon>
        <taxon>Spermatophyta</taxon>
        <taxon>Magnoliopsida</taxon>
        <taxon>Liliopsida</taxon>
        <taxon>Poales</taxon>
        <taxon>Poaceae</taxon>
        <taxon>PACMAD clade</taxon>
        <taxon>Panicoideae</taxon>
        <taxon>Panicodae</taxon>
        <taxon>Paniceae</taxon>
        <taxon>Dichantheliinae</taxon>
        <taxon>Dichanthelium</taxon>
    </lineage>
</organism>
<dbReference type="InterPro" id="IPR046347">
    <property type="entry name" value="bZIP_sf"/>
</dbReference>
<keyword evidence="3" id="KW-0238">DNA-binding</keyword>
<evidence type="ECO:0000256" key="4">
    <source>
        <dbReference type="ARBA" id="ARBA00023163"/>
    </source>
</evidence>
<dbReference type="SUPFAM" id="SSF57959">
    <property type="entry name" value="Leucine zipper domain"/>
    <property type="match status" value="1"/>
</dbReference>
<accession>A0A1E5VMU6</accession>
<comment type="subcellular location">
    <subcellularLocation>
        <location evidence="1">Nucleus</location>
    </subcellularLocation>
</comment>
<dbReference type="Pfam" id="PF00170">
    <property type="entry name" value="bZIP_1"/>
    <property type="match status" value="1"/>
</dbReference>
<sequence>MSQILLDASRSRFMINSTLRRGTHLVLSFSVVFLYWFYVFSKNLLRMTLSGGTFSSGTSSGSSHGTHSFGSEGDMELQARMELKRKRRMESNRVSAKRSRQRKQQHLDDLNSQVDQLRTTKQQLITALNNTTQNYAAAEAQNSVLRTQMIELESRLSALRDIIYYMNANQVSNAATINANPSTIISTTANYDPFGTSAWNSGMQQMVQQPIDHLLYQCF</sequence>
<evidence type="ECO:0000313" key="9">
    <source>
        <dbReference type="EMBL" id="OEL26451.1"/>
    </source>
</evidence>
<dbReference type="PANTHER" id="PTHR45764:SF75">
    <property type="entry name" value="LIGHT-INDUCIBLE PROTEIN CPRF-2"/>
    <property type="match status" value="1"/>
</dbReference>
<evidence type="ECO:0000256" key="7">
    <source>
        <dbReference type="SAM" id="Phobius"/>
    </source>
</evidence>
<keyword evidence="10" id="KW-1185">Reference proteome</keyword>
<dbReference type="PROSITE" id="PS50217">
    <property type="entry name" value="BZIP"/>
    <property type="match status" value="1"/>
</dbReference>
<dbReference type="EMBL" id="LWDX02034570">
    <property type="protein sequence ID" value="OEL26451.1"/>
    <property type="molecule type" value="Genomic_DNA"/>
</dbReference>
<keyword evidence="2" id="KW-0805">Transcription regulation</keyword>
<evidence type="ECO:0000256" key="6">
    <source>
        <dbReference type="SAM" id="MobiDB-lite"/>
    </source>
</evidence>
<feature type="transmembrane region" description="Helical" evidence="7">
    <location>
        <begin position="21"/>
        <end position="40"/>
    </location>
</feature>
<dbReference type="GO" id="GO:0000976">
    <property type="term" value="F:transcription cis-regulatory region binding"/>
    <property type="evidence" value="ECO:0007669"/>
    <property type="project" value="TreeGrafter"/>
</dbReference>
<keyword evidence="7" id="KW-0812">Transmembrane</keyword>
<dbReference type="STRING" id="888268.A0A1E5VMU6"/>
<feature type="domain" description="BZIP" evidence="8">
    <location>
        <begin position="82"/>
        <end position="145"/>
    </location>
</feature>
<evidence type="ECO:0000313" key="10">
    <source>
        <dbReference type="Proteomes" id="UP000095767"/>
    </source>
</evidence>
<evidence type="ECO:0000256" key="5">
    <source>
        <dbReference type="ARBA" id="ARBA00023242"/>
    </source>
</evidence>
<evidence type="ECO:0000256" key="3">
    <source>
        <dbReference type="ARBA" id="ARBA00023125"/>
    </source>
</evidence>
<evidence type="ECO:0000256" key="2">
    <source>
        <dbReference type="ARBA" id="ARBA00023015"/>
    </source>
</evidence>
<feature type="compositionally biased region" description="Basic residues" evidence="6">
    <location>
        <begin position="95"/>
        <end position="104"/>
    </location>
</feature>
<keyword evidence="4" id="KW-0804">Transcription</keyword>
<feature type="compositionally biased region" description="Low complexity" evidence="6">
    <location>
        <begin position="55"/>
        <end position="71"/>
    </location>
</feature>
<dbReference type="PANTHER" id="PTHR45764">
    <property type="entry name" value="BZIP TRANSCRIPTION FACTOR 44"/>
    <property type="match status" value="1"/>
</dbReference>
<dbReference type="Proteomes" id="UP000095767">
    <property type="component" value="Unassembled WGS sequence"/>
</dbReference>
<dbReference type="AlphaFoldDB" id="A0A1E5VMU6"/>
<dbReference type="CDD" id="cd14702">
    <property type="entry name" value="bZIP_plant_GBF1"/>
    <property type="match status" value="1"/>
</dbReference>
<reference evidence="9 10" key="1">
    <citation type="submission" date="2016-09" db="EMBL/GenBank/DDBJ databases">
        <title>The draft genome of Dichanthelium oligosanthes: A C3 panicoid grass species.</title>
        <authorList>
            <person name="Studer A.J."/>
            <person name="Schnable J.C."/>
            <person name="Brutnell T.P."/>
        </authorList>
    </citation>
    <scope>NUCLEOTIDE SEQUENCE [LARGE SCALE GENOMIC DNA]</scope>
    <source>
        <strain evidence="10">cv. Kellogg 1175</strain>
        <tissue evidence="9">Leaf</tissue>
    </source>
</reference>
<evidence type="ECO:0000256" key="1">
    <source>
        <dbReference type="ARBA" id="ARBA00004123"/>
    </source>
</evidence>
<dbReference type="GO" id="GO:0005634">
    <property type="term" value="C:nucleus"/>
    <property type="evidence" value="ECO:0007669"/>
    <property type="project" value="UniProtKB-SubCell"/>
</dbReference>
<dbReference type="Gene3D" id="1.20.5.170">
    <property type="match status" value="1"/>
</dbReference>
<dbReference type="SMART" id="SM00338">
    <property type="entry name" value="BRLZ"/>
    <property type="match status" value="1"/>
</dbReference>
<keyword evidence="7" id="KW-0472">Membrane</keyword>
<name>A0A1E5VMU6_9POAL</name>
<feature type="region of interest" description="Disordered" evidence="6">
    <location>
        <begin position="55"/>
        <end position="110"/>
    </location>
</feature>